<gene>
    <name evidence="2" type="ORF">DAETH_05780</name>
</gene>
<dbReference type="EMBL" id="AP026560">
    <property type="protein sequence ID" value="BDP40609.1"/>
    <property type="molecule type" value="Genomic_DNA"/>
</dbReference>
<evidence type="ECO:0000256" key="1">
    <source>
        <dbReference type="SAM" id="Phobius"/>
    </source>
</evidence>
<organism evidence="2 3">
    <name type="scientific">Deinococcus aetherius</name>
    <dbReference type="NCBI Taxonomy" id="200252"/>
    <lineage>
        <taxon>Bacteria</taxon>
        <taxon>Thermotogati</taxon>
        <taxon>Deinococcota</taxon>
        <taxon>Deinococci</taxon>
        <taxon>Deinococcales</taxon>
        <taxon>Deinococcaceae</taxon>
        <taxon>Deinococcus</taxon>
    </lineage>
</organism>
<proteinExistence type="predicted"/>
<accession>A0ABM8AA58</accession>
<keyword evidence="3" id="KW-1185">Reference proteome</keyword>
<dbReference type="RefSeq" id="WP_264776441.1">
    <property type="nucleotide sequence ID" value="NZ_AP026560.1"/>
</dbReference>
<keyword evidence="1" id="KW-0812">Transmembrane</keyword>
<feature type="transmembrane region" description="Helical" evidence="1">
    <location>
        <begin position="49"/>
        <end position="69"/>
    </location>
</feature>
<evidence type="ECO:0000313" key="3">
    <source>
        <dbReference type="Proteomes" id="UP001064971"/>
    </source>
</evidence>
<keyword evidence="1" id="KW-0472">Membrane</keyword>
<name>A0ABM8AA58_9DEIO</name>
<keyword evidence="1" id="KW-1133">Transmembrane helix</keyword>
<reference evidence="2" key="1">
    <citation type="submission" date="2022-07" db="EMBL/GenBank/DDBJ databases">
        <title>Complete Genome Sequence of the Radioresistant Bacterium Deinococcus aetherius ST0316, Isolated from the Air Dust collected in Lower Stratosphere above Japan.</title>
        <authorList>
            <person name="Satoh K."/>
            <person name="Hagiwara K."/>
            <person name="Katsumata K."/>
            <person name="Kubo A."/>
            <person name="Yokobori S."/>
            <person name="Yamagishi A."/>
            <person name="Oono Y."/>
            <person name="Narumi I."/>
        </authorList>
    </citation>
    <scope>NUCLEOTIDE SEQUENCE</scope>
    <source>
        <strain evidence="2">ST0316</strain>
    </source>
</reference>
<protein>
    <recommendedName>
        <fullName evidence="4">DUF4131 domain-containing protein</fullName>
    </recommendedName>
</protein>
<feature type="transmembrane region" description="Helical" evidence="1">
    <location>
        <begin position="76"/>
        <end position="94"/>
    </location>
</feature>
<evidence type="ECO:0000313" key="2">
    <source>
        <dbReference type="EMBL" id="BDP40609.1"/>
    </source>
</evidence>
<evidence type="ECO:0008006" key="4">
    <source>
        <dbReference type="Google" id="ProtNLM"/>
    </source>
</evidence>
<sequence length="218" mass="22254">MIASARRAWPSSPLAAFLLGWGLGVGVFLLVRAAGLALLSGPCEGRTTLALLAPLLLGPGGLAFTASNWARPRRVALGLGLVVASFLPALAVGARDIGVLRGTGCAGGYVVVTPASGGKSVSELNVRAGKTLDFTARVGGYTRQTHPGEFRLSTQSSAPGITLTLPDRQAQAGESVPLRLAVAPGTPPNTYTVGVRATQKRGGQTYTADGVLTVNVLR</sequence>
<dbReference type="Proteomes" id="UP001064971">
    <property type="component" value="Chromosome"/>
</dbReference>